<proteinExistence type="predicted"/>
<reference evidence="2 3" key="1">
    <citation type="journal article" date="2014" name="Am. J. Bot.">
        <title>Genome assembly and annotation for red clover (Trifolium pratense; Fabaceae).</title>
        <authorList>
            <person name="Istvanek J."/>
            <person name="Jaros M."/>
            <person name="Krenek A."/>
            <person name="Repkova J."/>
        </authorList>
    </citation>
    <scope>NUCLEOTIDE SEQUENCE [LARGE SCALE GENOMIC DNA]</scope>
    <source>
        <strain evidence="3">cv. Tatra</strain>
        <tissue evidence="2">Young leaves</tissue>
    </source>
</reference>
<dbReference type="AlphaFoldDB" id="A0A2K3MKQ0"/>
<gene>
    <name evidence="2" type="ORF">L195_g047528</name>
</gene>
<feature type="region of interest" description="Disordered" evidence="1">
    <location>
        <begin position="59"/>
        <end position="78"/>
    </location>
</feature>
<evidence type="ECO:0000313" key="3">
    <source>
        <dbReference type="Proteomes" id="UP000236291"/>
    </source>
</evidence>
<dbReference type="Proteomes" id="UP000236291">
    <property type="component" value="Unassembled WGS sequence"/>
</dbReference>
<evidence type="ECO:0000256" key="1">
    <source>
        <dbReference type="SAM" id="MobiDB-lite"/>
    </source>
</evidence>
<protein>
    <submittedName>
        <fullName evidence="2">Uncharacterized protein</fullName>
    </submittedName>
</protein>
<evidence type="ECO:0000313" key="2">
    <source>
        <dbReference type="EMBL" id="PNX91397.1"/>
    </source>
</evidence>
<organism evidence="2 3">
    <name type="scientific">Trifolium pratense</name>
    <name type="common">Red clover</name>
    <dbReference type="NCBI Taxonomy" id="57577"/>
    <lineage>
        <taxon>Eukaryota</taxon>
        <taxon>Viridiplantae</taxon>
        <taxon>Streptophyta</taxon>
        <taxon>Embryophyta</taxon>
        <taxon>Tracheophyta</taxon>
        <taxon>Spermatophyta</taxon>
        <taxon>Magnoliopsida</taxon>
        <taxon>eudicotyledons</taxon>
        <taxon>Gunneridae</taxon>
        <taxon>Pentapetalae</taxon>
        <taxon>rosids</taxon>
        <taxon>fabids</taxon>
        <taxon>Fabales</taxon>
        <taxon>Fabaceae</taxon>
        <taxon>Papilionoideae</taxon>
        <taxon>50 kb inversion clade</taxon>
        <taxon>NPAAA clade</taxon>
        <taxon>Hologalegina</taxon>
        <taxon>IRL clade</taxon>
        <taxon>Trifolieae</taxon>
        <taxon>Trifolium</taxon>
    </lineage>
</organism>
<sequence>ISSQSKTVNTNAEEDNQIQRNLQITADLGTIRDSKKNHTNLNRFVSGQRIPYRKKSITHDINHTQPTPGPTPPRQHITTTAPHHLHLRSVAAAATTPLSNPSQPPPPHFDEELHRASLECEPFTILDLLPLVYCSPIKSNQTLIDTRIGL</sequence>
<accession>A0A2K3MKQ0</accession>
<dbReference type="EMBL" id="ASHM01066091">
    <property type="protein sequence ID" value="PNX91397.1"/>
    <property type="molecule type" value="Genomic_DNA"/>
</dbReference>
<reference evidence="2 3" key="2">
    <citation type="journal article" date="2017" name="Front. Plant Sci.">
        <title>Gene Classification and Mining of Molecular Markers Useful in Red Clover (Trifolium pratense) Breeding.</title>
        <authorList>
            <person name="Istvanek J."/>
            <person name="Dluhosova J."/>
            <person name="Dluhos P."/>
            <person name="Patkova L."/>
            <person name="Nedelnik J."/>
            <person name="Repkova J."/>
        </authorList>
    </citation>
    <scope>NUCLEOTIDE SEQUENCE [LARGE SCALE GENOMIC DNA]</scope>
    <source>
        <strain evidence="3">cv. Tatra</strain>
        <tissue evidence="2">Young leaves</tissue>
    </source>
</reference>
<name>A0A2K3MKQ0_TRIPR</name>
<comment type="caution">
    <text evidence="2">The sequence shown here is derived from an EMBL/GenBank/DDBJ whole genome shotgun (WGS) entry which is preliminary data.</text>
</comment>
<feature type="non-terminal residue" evidence="2">
    <location>
        <position position="1"/>
    </location>
</feature>